<dbReference type="GO" id="GO:0016653">
    <property type="term" value="F:oxidoreductase activity, acting on NAD(P)H, heme protein as acceptor"/>
    <property type="evidence" value="ECO:0007669"/>
    <property type="project" value="TreeGrafter"/>
</dbReference>
<feature type="transmembrane region" description="Helical" evidence="12">
    <location>
        <begin position="78"/>
        <end position="96"/>
    </location>
</feature>
<evidence type="ECO:0000256" key="12">
    <source>
        <dbReference type="SAM" id="Phobius"/>
    </source>
</evidence>
<keyword evidence="7" id="KW-0408">Iron</keyword>
<dbReference type="GO" id="GO:0006784">
    <property type="term" value="P:heme A biosynthetic process"/>
    <property type="evidence" value="ECO:0007669"/>
    <property type="project" value="InterPro"/>
</dbReference>
<keyword evidence="8" id="KW-0350">Heme biosynthesis</keyword>
<evidence type="ECO:0000256" key="2">
    <source>
        <dbReference type="ARBA" id="ARBA00004141"/>
    </source>
</evidence>
<keyword evidence="9 12" id="KW-0472">Membrane</keyword>
<dbReference type="InterPro" id="IPR023754">
    <property type="entry name" value="HemeA_Synthase_type2"/>
</dbReference>
<dbReference type="EMBL" id="GGYP01001219">
    <property type="protein sequence ID" value="MDE45990.1"/>
    <property type="molecule type" value="Transcribed_RNA"/>
</dbReference>
<evidence type="ECO:0000256" key="5">
    <source>
        <dbReference type="ARBA" id="ARBA00022989"/>
    </source>
</evidence>
<evidence type="ECO:0000256" key="6">
    <source>
        <dbReference type="ARBA" id="ARBA00023002"/>
    </source>
</evidence>
<dbReference type="PANTHER" id="PTHR23289:SF2">
    <property type="entry name" value="CYTOCHROME C OXIDASE ASSEMBLY PROTEIN COX15 HOMOLOG"/>
    <property type="match status" value="1"/>
</dbReference>
<feature type="transmembrane region" description="Helical" evidence="12">
    <location>
        <begin position="223"/>
        <end position="239"/>
    </location>
</feature>
<evidence type="ECO:0000256" key="8">
    <source>
        <dbReference type="ARBA" id="ARBA00023133"/>
    </source>
</evidence>
<feature type="transmembrane region" description="Helical" evidence="12">
    <location>
        <begin position="158"/>
        <end position="179"/>
    </location>
</feature>
<comment type="cofactor">
    <cofactor evidence="1">
        <name>heme b</name>
        <dbReference type="ChEBI" id="CHEBI:60344"/>
    </cofactor>
</comment>
<dbReference type="PANTHER" id="PTHR23289">
    <property type="entry name" value="CYTOCHROME C OXIDASE ASSEMBLY PROTEIN COX15"/>
    <property type="match status" value="1"/>
</dbReference>
<sequence>MNSRQKNHQEWTKEFEKYQQFPEFKITNSDITLQDFKWIWYMEYIHRTFGRLIGLSFFIPAAYFGYKGYFKGRVKQVMYGLGGLILFQGGLGWYMVKSGLEEKTDSSWGEPRVSHLRLASHLGTAFLFFSATTLTALHHLIPPDTLAKSSKLFTLKRLSYGLTGAVFTTALSGALVAGMEAGLRYNSWPKMADRWIPTDLLADSPLWRNFINNSTTVQFDHRWLGQLTFALATGTWLYSRRLPMPPQLRFASNLVMLLACFQLSLGISTLLLYVPKHLAATHQAGALALLGSSLYLSHHLKMVRRI</sequence>
<dbReference type="InterPro" id="IPR003780">
    <property type="entry name" value="COX15/CtaA_fam"/>
</dbReference>
<evidence type="ECO:0000256" key="9">
    <source>
        <dbReference type="ARBA" id="ARBA00023136"/>
    </source>
</evidence>
<evidence type="ECO:0000256" key="1">
    <source>
        <dbReference type="ARBA" id="ARBA00001970"/>
    </source>
</evidence>
<keyword evidence="6" id="KW-0560">Oxidoreductase</keyword>
<feature type="transmembrane region" description="Helical" evidence="12">
    <location>
        <begin position="280"/>
        <end position="297"/>
    </location>
</feature>
<comment type="catalytic activity">
    <reaction evidence="11">
        <text>Fe(II)-heme o + 2 A + H2O = Fe(II)-heme a + 2 AH2</text>
        <dbReference type="Rhea" id="RHEA:63388"/>
        <dbReference type="ChEBI" id="CHEBI:13193"/>
        <dbReference type="ChEBI" id="CHEBI:15377"/>
        <dbReference type="ChEBI" id="CHEBI:17499"/>
        <dbReference type="ChEBI" id="CHEBI:60530"/>
        <dbReference type="ChEBI" id="CHEBI:61715"/>
        <dbReference type="EC" id="1.17.99.9"/>
    </reaction>
    <physiologicalReaction direction="left-to-right" evidence="11">
        <dbReference type="Rhea" id="RHEA:63389"/>
    </physiologicalReaction>
</comment>
<protein>
    <submittedName>
        <fullName evidence="13">Cytochrome c oxidase assembly protein COX15</fullName>
    </submittedName>
</protein>
<dbReference type="GO" id="GO:0046872">
    <property type="term" value="F:metal ion binding"/>
    <property type="evidence" value="ECO:0007669"/>
    <property type="project" value="UniProtKB-KW"/>
</dbReference>
<accession>A0A6G1S7S8</accession>
<dbReference type="GO" id="GO:0120547">
    <property type="term" value="F:heme A synthase activity"/>
    <property type="evidence" value="ECO:0007669"/>
    <property type="project" value="UniProtKB-EC"/>
</dbReference>
<feature type="transmembrane region" description="Helical" evidence="12">
    <location>
        <begin position="251"/>
        <end position="274"/>
    </location>
</feature>
<evidence type="ECO:0000256" key="7">
    <source>
        <dbReference type="ARBA" id="ARBA00023004"/>
    </source>
</evidence>
<dbReference type="AlphaFoldDB" id="A0A6G1S7S8"/>
<comment type="pathway">
    <text evidence="10">Porphyrin-containing compound metabolism; heme A biosynthesis; heme A from heme O: step 1/1.</text>
</comment>
<feature type="transmembrane region" description="Helical" evidence="12">
    <location>
        <begin position="48"/>
        <end position="66"/>
    </location>
</feature>
<dbReference type="GO" id="GO:0005743">
    <property type="term" value="C:mitochondrial inner membrane"/>
    <property type="evidence" value="ECO:0007669"/>
    <property type="project" value="TreeGrafter"/>
</dbReference>
<keyword evidence="4" id="KW-0479">Metal-binding</keyword>
<keyword evidence="3 12" id="KW-0812">Transmembrane</keyword>
<evidence type="ECO:0000256" key="10">
    <source>
        <dbReference type="ARBA" id="ARBA00044501"/>
    </source>
</evidence>
<feature type="transmembrane region" description="Helical" evidence="12">
    <location>
        <begin position="116"/>
        <end position="137"/>
    </location>
</feature>
<name>A0A6G1S7S8_9ACAR</name>
<evidence type="ECO:0000256" key="3">
    <source>
        <dbReference type="ARBA" id="ARBA00022692"/>
    </source>
</evidence>
<organism evidence="13">
    <name type="scientific">Aceria tosichella</name>
    <name type="common">wheat curl mite</name>
    <dbReference type="NCBI Taxonomy" id="561515"/>
    <lineage>
        <taxon>Eukaryota</taxon>
        <taxon>Metazoa</taxon>
        <taxon>Ecdysozoa</taxon>
        <taxon>Arthropoda</taxon>
        <taxon>Chelicerata</taxon>
        <taxon>Arachnida</taxon>
        <taxon>Acari</taxon>
        <taxon>Acariformes</taxon>
        <taxon>Trombidiformes</taxon>
        <taxon>Prostigmata</taxon>
        <taxon>Eupodina</taxon>
        <taxon>Eriophyoidea</taxon>
        <taxon>Eriophyidae</taxon>
        <taxon>Eriophyinae</taxon>
        <taxon>Aceriini</taxon>
        <taxon>Aceria</taxon>
    </lineage>
</organism>
<comment type="subcellular location">
    <subcellularLocation>
        <location evidence="2">Membrane</location>
        <topology evidence="2">Multi-pass membrane protein</topology>
    </subcellularLocation>
</comment>
<evidence type="ECO:0000256" key="4">
    <source>
        <dbReference type="ARBA" id="ARBA00022723"/>
    </source>
</evidence>
<gene>
    <name evidence="13" type="primary">COX15</name>
    <name evidence="13" type="ORF">g.18362</name>
</gene>
<proteinExistence type="predicted"/>
<keyword evidence="5 12" id="KW-1133">Transmembrane helix</keyword>
<evidence type="ECO:0000313" key="13">
    <source>
        <dbReference type="EMBL" id="MDE45990.1"/>
    </source>
</evidence>
<reference evidence="13" key="1">
    <citation type="submission" date="2018-10" db="EMBL/GenBank/DDBJ databases">
        <title>Transcriptome assembly of Aceria tosichella (Wheat curl mite) Type 2.</title>
        <authorList>
            <person name="Scully E.D."/>
            <person name="Geib S.M."/>
            <person name="Palmer N.A."/>
            <person name="Gupta A.K."/>
            <person name="Sarath G."/>
            <person name="Tatineni S."/>
        </authorList>
    </citation>
    <scope>NUCLEOTIDE SEQUENCE</scope>
    <source>
        <strain evidence="13">LincolnNE</strain>
    </source>
</reference>
<evidence type="ECO:0000256" key="11">
    <source>
        <dbReference type="ARBA" id="ARBA00048044"/>
    </source>
</evidence>
<dbReference type="Pfam" id="PF02628">
    <property type="entry name" value="COX15-CtaA"/>
    <property type="match status" value="1"/>
</dbReference>